<dbReference type="EMBL" id="JBHSMT010000028">
    <property type="protein sequence ID" value="MFC5475638.1"/>
    <property type="molecule type" value="Genomic_DNA"/>
</dbReference>
<feature type="domain" description="VOC" evidence="1">
    <location>
        <begin position="24"/>
        <end position="135"/>
    </location>
</feature>
<dbReference type="InterPro" id="IPR037523">
    <property type="entry name" value="VOC_core"/>
</dbReference>
<dbReference type="RefSeq" id="WP_378999110.1">
    <property type="nucleotide sequence ID" value="NZ_JBHSMT010000028.1"/>
</dbReference>
<keyword evidence="3" id="KW-1185">Reference proteome</keyword>
<name>A0ABW0MCM4_9BURK</name>
<protein>
    <submittedName>
        <fullName evidence="2">VOC family protein</fullName>
    </submittedName>
</protein>
<evidence type="ECO:0000313" key="3">
    <source>
        <dbReference type="Proteomes" id="UP001596045"/>
    </source>
</evidence>
<accession>A0ABW0MCM4</accession>
<evidence type="ECO:0000259" key="1">
    <source>
        <dbReference type="PROSITE" id="PS51819"/>
    </source>
</evidence>
<dbReference type="PROSITE" id="PS51819">
    <property type="entry name" value="VOC"/>
    <property type="match status" value="1"/>
</dbReference>
<dbReference type="InterPro" id="IPR029068">
    <property type="entry name" value="Glyas_Bleomycin-R_OHBP_Dase"/>
</dbReference>
<dbReference type="CDD" id="cd06587">
    <property type="entry name" value="VOC"/>
    <property type="match status" value="1"/>
</dbReference>
<reference evidence="3" key="1">
    <citation type="journal article" date="2019" name="Int. J. Syst. Evol. Microbiol.">
        <title>The Global Catalogue of Microorganisms (GCM) 10K type strain sequencing project: providing services to taxonomists for standard genome sequencing and annotation.</title>
        <authorList>
            <consortium name="The Broad Institute Genomics Platform"/>
            <consortium name="The Broad Institute Genome Sequencing Center for Infectious Disease"/>
            <person name="Wu L."/>
            <person name="Ma J."/>
        </authorList>
    </citation>
    <scope>NUCLEOTIDE SEQUENCE [LARGE SCALE GENOMIC DNA]</scope>
    <source>
        <strain evidence="3">JCM 17066</strain>
    </source>
</reference>
<proteinExistence type="predicted"/>
<dbReference type="SUPFAM" id="SSF54593">
    <property type="entry name" value="Glyoxalase/Bleomycin resistance protein/Dihydroxybiphenyl dioxygenase"/>
    <property type="match status" value="1"/>
</dbReference>
<dbReference type="Pfam" id="PF00903">
    <property type="entry name" value="Glyoxalase"/>
    <property type="match status" value="1"/>
</dbReference>
<dbReference type="PANTHER" id="PTHR36503">
    <property type="entry name" value="BLR2520 PROTEIN"/>
    <property type="match status" value="1"/>
</dbReference>
<gene>
    <name evidence="2" type="ORF">ACFPM8_16880</name>
</gene>
<dbReference type="InterPro" id="IPR004360">
    <property type="entry name" value="Glyas_Fos-R_dOase_dom"/>
</dbReference>
<dbReference type="PANTHER" id="PTHR36503:SF3">
    <property type="entry name" value="BLR0126 PROTEIN"/>
    <property type="match status" value="1"/>
</dbReference>
<sequence>MEESRVEPPARTSAGNEATPIITSISAVTLATHDMARAVRFYCALGFVVRYGGEDASFTSLHAGSGYLNLIAQPASQKWSWWGRIIFYVADVDAVYARAVARNLGPEAPPRDALWGERYFHIRDPDRHELSFAKPLGD</sequence>
<evidence type="ECO:0000313" key="2">
    <source>
        <dbReference type="EMBL" id="MFC5475638.1"/>
    </source>
</evidence>
<comment type="caution">
    <text evidence="2">The sequence shown here is derived from an EMBL/GenBank/DDBJ whole genome shotgun (WGS) entry which is preliminary data.</text>
</comment>
<organism evidence="2 3">
    <name type="scientific">Paraherbaspirillum soli</name>
    <dbReference type="NCBI Taxonomy" id="631222"/>
    <lineage>
        <taxon>Bacteria</taxon>
        <taxon>Pseudomonadati</taxon>
        <taxon>Pseudomonadota</taxon>
        <taxon>Betaproteobacteria</taxon>
        <taxon>Burkholderiales</taxon>
        <taxon>Oxalobacteraceae</taxon>
        <taxon>Paraherbaspirillum</taxon>
    </lineage>
</organism>
<dbReference type="Proteomes" id="UP001596045">
    <property type="component" value="Unassembled WGS sequence"/>
</dbReference>
<dbReference type="Gene3D" id="3.10.180.10">
    <property type="entry name" value="2,3-Dihydroxybiphenyl 1,2-Dioxygenase, domain 1"/>
    <property type="match status" value="1"/>
</dbReference>